<dbReference type="PROSITE" id="PS50871">
    <property type="entry name" value="C1Q"/>
    <property type="match status" value="1"/>
</dbReference>
<dbReference type="AlphaFoldDB" id="A0A9D4FVX2"/>
<evidence type="ECO:0000313" key="6">
    <source>
        <dbReference type="Proteomes" id="UP000828390"/>
    </source>
</evidence>
<comment type="caution">
    <text evidence="5">The sequence shown here is derived from an EMBL/GenBank/DDBJ whole genome shotgun (WGS) entry which is preliminary data.</text>
</comment>
<dbReference type="InterPro" id="IPR050822">
    <property type="entry name" value="Cerebellin_Synaptic_Org"/>
</dbReference>
<keyword evidence="2" id="KW-0964">Secreted</keyword>
<dbReference type="Pfam" id="PF00386">
    <property type="entry name" value="C1q"/>
    <property type="match status" value="1"/>
</dbReference>
<comment type="subcellular location">
    <subcellularLocation>
        <location evidence="1">Secreted</location>
    </subcellularLocation>
</comment>
<feature type="domain" description="C1q" evidence="4">
    <location>
        <begin position="1"/>
        <end position="109"/>
    </location>
</feature>
<gene>
    <name evidence="5" type="ORF">DPMN_134300</name>
</gene>
<dbReference type="InterPro" id="IPR001073">
    <property type="entry name" value="C1q_dom"/>
</dbReference>
<sequence length="109" mass="11968">MILFDQVILNDGGGLNHGVFTAPFTGYYLFSTSLVHPPQEESLHAGIMHNGLLIALIHANSGVYDQGTQTVVLKVKAGEQVWIENRDYNNEGVHGNAYSSFSGFLLYQL</sequence>
<dbReference type="SMART" id="SM00110">
    <property type="entry name" value="C1Q"/>
    <property type="match status" value="1"/>
</dbReference>
<dbReference type="Proteomes" id="UP000828390">
    <property type="component" value="Unassembled WGS sequence"/>
</dbReference>
<dbReference type="EMBL" id="JAIWYP010000006">
    <property type="protein sequence ID" value="KAH3805990.1"/>
    <property type="molecule type" value="Genomic_DNA"/>
</dbReference>
<dbReference type="Gene3D" id="2.60.120.40">
    <property type="match status" value="1"/>
</dbReference>
<dbReference type="InterPro" id="IPR008983">
    <property type="entry name" value="Tumour_necrosis_fac-like_dom"/>
</dbReference>
<dbReference type="SUPFAM" id="SSF49842">
    <property type="entry name" value="TNF-like"/>
    <property type="match status" value="1"/>
</dbReference>
<keyword evidence="3" id="KW-0732">Signal</keyword>
<organism evidence="5 6">
    <name type="scientific">Dreissena polymorpha</name>
    <name type="common">Zebra mussel</name>
    <name type="synonym">Mytilus polymorpha</name>
    <dbReference type="NCBI Taxonomy" id="45954"/>
    <lineage>
        <taxon>Eukaryota</taxon>
        <taxon>Metazoa</taxon>
        <taxon>Spiralia</taxon>
        <taxon>Lophotrochozoa</taxon>
        <taxon>Mollusca</taxon>
        <taxon>Bivalvia</taxon>
        <taxon>Autobranchia</taxon>
        <taxon>Heteroconchia</taxon>
        <taxon>Euheterodonta</taxon>
        <taxon>Imparidentia</taxon>
        <taxon>Neoheterodontei</taxon>
        <taxon>Myida</taxon>
        <taxon>Dreissenoidea</taxon>
        <taxon>Dreissenidae</taxon>
        <taxon>Dreissena</taxon>
    </lineage>
</organism>
<evidence type="ECO:0000313" key="5">
    <source>
        <dbReference type="EMBL" id="KAH3805990.1"/>
    </source>
</evidence>
<proteinExistence type="predicted"/>
<evidence type="ECO:0000256" key="1">
    <source>
        <dbReference type="ARBA" id="ARBA00004613"/>
    </source>
</evidence>
<dbReference type="PRINTS" id="PR00007">
    <property type="entry name" value="COMPLEMNTC1Q"/>
</dbReference>
<dbReference type="GO" id="GO:0005576">
    <property type="term" value="C:extracellular region"/>
    <property type="evidence" value="ECO:0007669"/>
    <property type="project" value="UniProtKB-SubCell"/>
</dbReference>
<evidence type="ECO:0000259" key="4">
    <source>
        <dbReference type="PROSITE" id="PS50871"/>
    </source>
</evidence>
<evidence type="ECO:0000256" key="3">
    <source>
        <dbReference type="ARBA" id="ARBA00022729"/>
    </source>
</evidence>
<reference evidence="5" key="2">
    <citation type="submission" date="2020-11" db="EMBL/GenBank/DDBJ databases">
        <authorList>
            <person name="McCartney M.A."/>
            <person name="Auch B."/>
            <person name="Kono T."/>
            <person name="Mallez S."/>
            <person name="Becker A."/>
            <person name="Gohl D.M."/>
            <person name="Silverstein K.A.T."/>
            <person name="Koren S."/>
            <person name="Bechman K.B."/>
            <person name="Herman A."/>
            <person name="Abrahante J.E."/>
            <person name="Garbe J."/>
        </authorList>
    </citation>
    <scope>NUCLEOTIDE SEQUENCE</scope>
    <source>
        <strain evidence="5">Duluth1</strain>
        <tissue evidence="5">Whole animal</tissue>
    </source>
</reference>
<name>A0A9D4FVX2_DREPO</name>
<accession>A0A9D4FVX2</accession>
<evidence type="ECO:0000256" key="2">
    <source>
        <dbReference type="ARBA" id="ARBA00022525"/>
    </source>
</evidence>
<dbReference type="PANTHER" id="PTHR22923:SF116">
    <property type="entry name" value="C1Q DOMAIN-CONTAINING PROTEIN"/>
    <property type="match status" value="1"/>
</dbReference>
<reference evidence="5" key="1">
    <citation type="journal article" date="2019" name="bioRxiv">
        <title>The Genome of the Zebra Mussel, Dreissena polymorpha: A Resource for Invasive Species Research.</title>
        <authorList>
            <person name="McCartney M.A."/>
            <person name="Auch B."/>
            <person name="Kono T."/>
            <person name="Mallez S."/>
            <person name="Zhang Y."/>
            <person name="Obille A."/>
            <person name="Becker A."/>
            <person name="Abrahante J.E."/>
            <person name="Garbe J."/>
            <person name="Badalamenti J.P."/>
            <person name="Herman A."/>
            <person name="Mangelson H."/>
            <person name="Liachko I."/>
            <person name="Sullivan S."/>
            <person name="Sone E.D."/>
            <person name="Koren S."/>
            <person name="Silverstein K.A.T."/>
            <person name="Beckman K.B."/>
            <person name="Gohl D.M."/>
        </authorList>
    </citation>
    <scope>NUCLEOTIDE SEQUENCE</scope>
    <source>
        <strain evidence="5">Duluth1</strain>
        <tissue evidence="5">Whole animal</tissue>
    </source>
</reference>
<keyword evidence="6" id="KW-1185">Reference proteome</keyword>
<dbReference type="PANTHER" id="PTHR22923">
    <property type="entry name" value="CEREBELLIN-RELATED"/>
    <property type="match status" value="1"/>
</dbReference>
<protein>
    <recommendedName>
        <fullName evidence="4">C1q domain-containing protein</fullName>
    </recommendedName>
</protein>